<feature type="compositionally biased region" description="Low complexity" evidence="7">
    <location>
        <begin position="100"/>
        <end position="112"/>
    </location>
</feature>
<accession>A0A3S6ZRB6</accession>
<name>A0A3S6ZRB6_9APIA</name>
<dbReference type="InterPro" id="IPR044808">
    <property type="entry name" value="ERF_plant"/>
</dbReference>
<evidence type="ECO:0000256" key="3">
    <source>
        <dbReference type="ARBA" id="ARBA00023015"/>
    </source>
</evidence>
<dbReference type="GO" id="GO:0003677">
    <property type="term" value="F:DNA binding"/>
    <property type="evidence" value="ECO:0007669"/>
    <property type="project" value="UniProtKB-KW"/>
</dbReference>
<feature type="domain" description="AP2/ERF" evidence="8">
    <location>
        <begin position="186"/>
        <end position="243"/>
    </location>
</feature>
<dbReference type="EMBL" id="KY817615">
    <property type="protein sequence ID" value="AUY63106.1"/>
    <property type="molecule type" value="mRNA"/>
</dbReference>
<feature type="region of interest" description="Disordered" evidence="7">
    <location>
        <begin position="94"/>
        <end position="188"/>
    </location>
</feature>
<evidence type="ECO:0000259" key="8">
    <source>
        <dbReference type="PROSITE" id="PS51032"/>
    </source>
</evidence>
<dbReference type="InterPro" id="IPR016177">
    <property type="entry name" value="DNA-bd_dom_sf"/>
</dbReference>
<dbReference type="PRINTS" id="PR00367">
    <property type="entry name" value="ETHRSPELEMNT"/>
</dbReference>
<evidence type="ECO:0000256" key="5">
    <source>
        <dbReference type="ARBA" id="ARBA00023163"/>
    </source>
</evidence>
<keyword evidence="4" id="KW-0238">DNA-binding</keyword>
<keyword evidence="5" id="KW-0804">Transcription</keyword>
<feature type="compositionally biased region" description="Low complexity" evidence="7">
    <location>
        <begin position="142"/>
        <end position="163"/>
    </location>
</feature>
<dbReference type="SUPFAM" id="SSF54171">
    <property type="entry name" value="DNA-binding domain"/>
    <property type="match status" value="1"/>
</dbReference>
<dbReference type="GO" id="GO:0003700">
    <property type="term" value="F:DNA-binding transcription factor activity"/>
    <property type="evidence" value="ECO:0007669"/>
    <property type="project" value="InterPro"/>
</dbReference>
<dbReference type="SMR" id="A0A3S6ZRB6"/>
<keyword evidence="6" id="KW-0539">Nucleus</keyword>
<dbReference type="InterPro" id="IPR036955">
    <property type="entry name" value="AP2/ERF_dom_sf"/>
</dbReference>
<dbReference type="SMART" id="SM00380">
    <property type="entry name" value="AP2"/>
    <property type="match status" value="1"/>
</dbReference>
<sequence>MCMIKVANSRDSGEFIRFPAEDTTEEGGIGRTQPPPEAAPMYMGYSHSGEMSAMVTALTHVVSGQRSDDLTYYSPELSGGSMVSFGSGNGGGSGIYTPNSPSSGYSSSIPGSWAGQKKTRNEESSVTQFSGQQFPRVHRGIESSSVSAEEVTSIAATTTTVTAGAPQSPPTETSPSYEETGERRRRYRGVRQRPWGKWAAEIRDPHKAARVWLGTFETAEAAARAYDEAALRFRGSKAKLNFPENVRLVQSPQTPPPTQLTISNSPANLFPVNPPPHPAAPATYFQVPQFQTTSDIARDYWEYSQLLQNTGDFQLQQPPNLLQQMFNASTLASLHTQSLGSSSSSLNSLYPLPFSNQQTGFFPAGKSKSGRWF</sequence>
<proteinExistence type="evidence at transcript level"/>
<dbReference type="PANTHER" id="PTHR31190:SF421">
    <property type="entry name" value="ETHYLENE-RESPONSIVE TRANSCRIPTION FACTOR ERF110"/>
    <property type="match status" value="1"/>
</dbReference>
<evidence type="ECO:0000256" key="2">
    <source>
        <dbReference type="ARBA" id="ARBA00022821"/>
    </source>
</evidence>
<dbReference type="GO" id="GO:0009873">
    <property type="term" value="P:ethylene-activated signaling pathway"/>
    <property type="evidence" value="ECO:0007669"/>
    <property type="project" value="InterPro"/>
</dbReference>
<dbReference type="PROSITE" id="PS51032">
    <property type="entry name" value="AP2_ERF"/>
    <property type="match status" value="1"/>
</dbReference>
<dbReference type="CDD" id="cd00018">
    <property type="entry name" value="AP2"/>
    <property type="match status" value="1"/>
</dbReference>
<dbReference type="Gene3D" id="3.30.730.10">
    <property type="entry name" value="AP2/ERF domain"/>
    <property type="match status" value="1"/>
</dbReference>
<keyword evidence="3" id="KW-0805">Transcription regulation</keyword>
<protein>
    <submittedName>
        <fullName evidence="9">AP2/ERF transcription factor</fullName>
    </submittedName>
</protein>
<evidence type="ECO:0000256" key="1">
    <source>
        <dbReference type="ARBA" id="ARBA00004123"/>
    </source>
</evidence>
<dbReference type="Pfam" id="PF00847">
    <property type="entry name" value="AP2"/>
    <property type="match status" value="1"/>
</dbReference>
<dbReference type="GO" id="GO:0005634">
    <property type="term" value="C:nucleus"/>
    <property type="evidence" value="ECO:0007669"/>
    <property type="project" value="UniProtKB-SubCell"/>
</dbReference>
<dbReference type="PANTHER" id="PTHR31190">
    <property type="entry name" value="DNA-BINDING DOMAIN"/>
    <property type="match status" value="1"/>
</dbReference>
<evidence type="ECO:0000256" key="7">
    <source>
        <dbReference type="SAM" id="MobiDB-lite"/>
    </source>
</evidence>
<evidence type="ECO:0000256" key="4">
    <source>
        <dbReference type="ARBA" id="ARBA00023125"/>
    </source>
</evidence>
<organism evidence="9">
    <name type="scientific">Panax notoginseng</name>
    <name type="common">notoginseng</name>
    <dbReference type="NCBI Taxonomy" id="44586"/>
    <lineage>
        <taxon>Eukaryota</taxon>
        <taxon>Viridiplantae</taxon>
        <taxon>Streptophyta</taxon>
        <taxon>Embryophyta</taxon>
        <taxon>Tracheophyta</taxon>
        <taxon>Spermatophyta</taxon>
        <taxon>Magnoliopsida</taxon>
        <taxon>eudicotyledons</taxon>
        <taxon>Gunneridae</taxon>
        <taxon>Pentapetalae</taxon>
        <taxon>asterids</taxon>
        <taxon>campanulids</taxon>
        <taxon>Apiales</taxon>
        <taxon>Araliaceae</taxon>
        <taxon>Panax</taxon>
    </lineage>
</organism>
<dbReference type="AlphaFoldDB" id="A0A3S6ZRB6"/>
<keyword evidence="2" id="KW-0611">Plant defense</keyword>
<reference evidence="9" key="1">
    <citation type="submission" date="2017-03" db="EMBL/GenBank/DDBJ databases">
        <title>Comparative transcriptomes analysis of roots and MeJA-induced roots and identification of AP2/ERF transcription factors in Panax notoginseng.</title>
        <authorList>
            <person name="Lu X."/>
            <person name="Zheng X."/>
            <person name="Lin T."/>
            <person name="Wang L."/>
            <person name="Zhou P."/>
            <person name="Li P."/>
        </authorList>
    </citation>
    <scope>NUCLEOTIDE SEQUENCE</scope>
    <source>
        <strain evidence="9">Root</strain>
    </source>
</reference>
<evidence type="ECO:0000256" key="6">
    <source>
        <dbReference type="ARBA" id="ARBA00023242"/>
    </source>
</evidence>
<comment type="subcellular location">
    <subcellularLocation>
        <location evidence="1">Nucleus</location>
    </subcellularLocation>
</comment>
<evidence type="ECO:0000313" key="9">
    <source>
        <dbReference type="EMBL" id="AUY63106.1"/>
    </source>
</evidence>
<dbReference type="InterPro" id="IPR001471">
    <property type="entry name" value="AP2/ERF_dom"/>
</dbReference>
<dbReference type="GO" id="GO:0006952">
    <property type="term" value="P:defense response"/>
    <property type="evidence" value="ECO:0007669"/>
    <property type="project" value="UniProtKB-KW"/>
</dbReference>
<feature type="compositionally biased region" description="Polar residues" evidence="7">
    <location>
        <begin position="124"/>
        <end position="133"/>
    </location>
</feature>
<dbReference type="FunFam" id="3.30.730.10:FF:000001">
    <property type="entry name" value="Ethylene-responsive transcription factor 2"/>
    <property type="match status" value="1"/>
</dbReference>